<keyword evidence="3" id="KW-1185">Reference proteome</keyword>
<sequence>MTFELQDGTVVSPSTPLFITGSGRCGTTLMRRLIVERSAAVIPPENYALGKVEQFTGASQEDWDQHCAGAIRRATTNRKNWRTYGMDAKDAIRLLSSIPPQERTTSNFWHAFHAIYAVAVGKPSQSRWGDKTPLNVDRVDHIVSIFPSARFVFMVRDVLDVTYSYATMGLKKREGNYLYGAKRWLDANEHIKAHLEKYQAQAIVVRYEDLVMRPDDTVARVLDFAELPRSSGNGMNESEAKDIATYKHLNNALGEVRGDFIGKGRSGLPAEVREAIWEIAGTRDLQRFFGYSAD</sequence>
<evidence type="ECO:0000313" key="2">
    <source>
        <dbReference type="EMBL" id="SOC46238.1"/>
    </source>
</evidence>
<dbReference type="AlphaFoldDB" id="A0A285UXY9"/>
<evidence type="ECO:0000313" key="3">
    <source>
        <dbReference type="Proteomes" id="UP000219167"/>
    </source>
</evidence>
<evidence type="ECO:0000256" key="1">
    <source>
        <dbReference type="ARBA" id="ARBA00022679"/>
    </source>
</evidence>
<protein>
    <submittedName>
        <fullName evidence="2">Sulfotransferase family protein</fullName>
    </submittedName>
</protein>
<dbReference type="PANTHER" id="PTHR12788:SF10">
    <property type="entry name" value="PROTEIN-TYROSINE SULFOTRANSFERASE"/>
    <property type="match status" value="1"/>
</dbReference>
<accession>A0A285UXY9</accession>
<proteinExistence type="predicted"/>
<dbReference type="Gene3D" id="3.40.50.300">
    <property type="entry name" value="P-loop containing nucleotide triphosphate hydrolases"/>
    <property type="match status" value="1"/>
</dbReference>
<dbReference type="OrthoDB" id="9800698at2"/>
<dbReference type="InterPro" id="IPR026634">
    <property type="entry name" value="TPST-like"/>
</dbReference>
<dbReference type="EMBL" id="OBQD01000021">
    <property type="protein sequence ID" value="SOC46238.1"/>
    <property type="molecule type" value="Genomic_DNA"/>
</dbReference>
<dbReference type="RefSeq" id="WP_097142573.1">
    <property type="nucleotide sequence ID" value="NZ_OBQD01000021.1"/>
</dbReference>
<dbReference type="Proteomes" id="UP000219167">
    <property type="component" value="Unassembled WGS sequence"/>
</dbReference>
<reference evidence="2 3" key="1">
    <citation type="submission" date="2017-08" db="EMBL/GenBank/DDBJ databases">
        <authorList>
            <person name="de Groot N.N."/>
        </authorList>
    </citation>
    <scope>NUCLEOTIDE SEQUENCE [LARGE SCALE GENOMIC DNA]</scope>
    <source>
        <strain evidence="2 3">JC85</strain>
    </source>
</reference>
<gene>
    <name evidence="2" type="ORF">SAMN05892877_12167</name>
</gene>
<keyword evidence="1 2" id="KW-0808">Transferase</keyword>
<dbReference type="SUPFAM" id="SSF52540">
    <property type="entry name" value="P-loop containing nucleoside triphosphate hydrolases"/>
    <property type="match status" value="1"/>
</dbReference>
<organism evidence="2 3">
    <name type="scientific">Rhizobium subbaraonis</name>
    <dbReference type="NCBI Taxonomy" id="908946"/>
    <lineage>
        <taxon>Bacteria</taxon>
        <taxon>Pseudomonadati</taxon>
        <taxon>Pseudomonadota</taxon>
        <taxon>Alphaproteobacteria</taxon>
        <taxon>Hyphomicrobiales</taxon>
        <taxon>Rhizobiaceae</taxon>
        <taxon>Rhizobium/Agrobacterium group</taxon>
        <taxon>Rhizobium</taxon>
    </lineage>
</organism>
<dbReference type="GO" id="GO:0008476">
    <property type="term" value="F:protein-tyrosine sulfotransferase activity"/>
    <property type="evidence" value="ECO:0007669"/>
    <property type="project" value="InterPro"/>
</dbReference>
<dbReference type="PANTHER" id="PTHR12788">
    <property type="entry name" value="PROTEIN-TYROSINE SULFOTRANSFERASE 2"/>
    <property type="match status" value="1"/>
</dbReference>
<dbReference type="InterPro" id="IPR027417">
    <property type="entry name" value="P-loop_NTPase"/>
</dbReference>
<dbReference type="Pfam" id="PF13469">
    <property type="entry name" value="Sulfotransfer_3"/>
    <property type="match status" value="1"/>
</dbReference>
<name>A0A285UXY9_9HYPH</name>